<protein>
    <submittedName>
        <fullName evidence="1">Uncharacterized protein</fullName>
    </submittedName>
</protein>
<dbReference type="AlphaFoldDB" id="A0A392RUT8"/>
<feature type="non-terminal residue" evidence="1">
    <location>
        <position position="36"/>
    </location>
</feature>
<dbReference type="Proteomes" id="UP000265520">
    <property type="component" value="Unassembled WGS sequence"/>
</dbReference>
<name>A0A392RUT8_9FABA</name>
<comment type="caution">
    <text evidence="1">The sequence shown here is derived from an EMBL/GenBank/DDBJ whole genome shotgun (WGS) entry which is preliminary data.</text>
</comment>
<evidence type="ECO:0000313" key="2">
    <source>
        <dbReference type="Proteomes" id="UP000265520"/>
    </source>
</evidence>
<dbReference type="EMBL" id="LXQA010274096">
    <property type="protein sequence ID" value="MCI39962.1"/>
    <property type="molecule type" value="Genomic_DNA"/>
</dbReference>
<feature type="non-terminal residue" evidence="1">
    <location>
        <position position="1"/>
    </location>
</feature>
<keyword evidence="2" id="KW-1185">Reference proteome</keyword>
<accession>A0A392RUT8</accession>
<reference evidence="1 2" key="1">
    <citation type="journal article" date="2018" name="Front. Plant Sci.">
        <title>Red Clover (Trifolium pratense) and Zigzag Clover (T. medium) - A Picture of Genomic Similarities and Differences.</title>
        <authorList>
            <person name="Dluhosova J."/>
            <person name="Istvanek J."/>
            <person name="Nedelnik J."/>
            <person name="Repkova J."/>
        </authorList>
    </citation>
    <scope>NUCLEOTIDE SEQUENCE [LARGE SCALE GENOMIC DNA]</scope>
    <source>
        <strain evidence="2">cv. 10/8</strain>
        <tissue evidence="1">Leaf</tissue>
    </source>
</reference>
<organism evidence="1 2">
    <name type="scientific">Trifolium medium</name>
    <dbReference type="NCBI Taxonomy" id="97028"/>
    <lineage>
        <taxon>Eukaryota</taxon>
        <taxon>Viridiplantae</taxon>
        <taxon>Streptophyta</taxon>
        <taxon>Embryophyta</taxon>
        <taxon>Tracheophyta</taxon>
        <taxon>Spermatophyta</taxon>
        <taxon>Magnoliopsida</taxon>
        <taxon>eudicotyledons</taxon>
        <taxon>Gunneridae</taxon>
        <taxon>Pentapetalae</taxon>
        <taxon>rosids</taxon>
        <taxon>fabids</taxon>
        <taxon>Fabales</taxon>
        <taxon>Fabaceae</taxon>
        <taxon>Papilionoideae</taxon>
        <taxon>50 kb inversion clade</taxon>
        <taxon>NPAAA clade</taxon>
        <taxon>Hologalegina</taxon>
        <taxon>IRL clade</taxon>
        <taxon>Trifolieae</taxon>
        <taxon>Trifolium</taxon>
    </lineage>
</organism>
<proteinExistence type="predicted"/>
<evidence type="ECO:0000313" key="1">
    <source>
        <dbReference type="EMBL" id="MCI39962.1"/>
    </source>
</evidence>
<sequence length="36" mass="3723">NSFANASGARRRGVGARRNASFEAGGFVLWVAPCVA</sequence>